<evidence type="ECO:0000256" key="1">
    <source>
        <dbReference type="SAM" id="MobiDB-lite"/>
    </source>
</evidence>
<evidence type="ECO:0000313" key="3">
    <source>
        <dbReference type="Proteomes" id="UP000515708"/>
    </source>
</evidence>
<evidence type="ECO:0000313" key="2">
    <source>
        <dbReference type="EMBL" id="QMU98219.1"/>
    </source>
</evidence>
<feature type="region of interest" description="Disordered" evidence="1">
    <location>
        <begin position="1"/>
        <end position="25"/>
    </location>
</feature>
<proteinExistence type="predicted"/>
<sequence length="114" mass="12684">MNVHPGDRVAVDENAPPLTDGQEWVIPYGRPNDRMIVRTIPDDAPPLIREALARRRVQVVDGGCPCGERIEWPDAAPGRGEFVTIVANHRHDCPAGDAVFLPAMIAWVQERENR</sequence>
<organism evidence="2 3">
    <name type="scientific">Microbacterium esteraromaticum</name>
    <dbReference type="NCBI Taxonomy" id="57043"/>
    <lineage>
        <taxon>Bacteria</taxon>
        <taxon>Bacillati</taxon>
        <taxon>Actinomycetota</taxon>
        <taxon>Actinomycetes</taxon>
        <taxon>Micrococcales</taxon>
        <taxon>Microbacteriaceae</taxon>
        <taxon>Microbacterium</taxon>
    </lineage>
</organism>
<accession>A0A7D7WG78</accession>
<reference evidence="2 3" key="1">
    <citation type="journal article" date="2020" name="Front. Microbiol.">
        <title>Design of Bacterial Strain-Specific qPCR Assays Using NGS Data and Publicly Available Resources and Its Application to Track Biocontrol Strains.</title>
        <authorList>
            <person name="Hernandez I."/>
            <person name="Sant C."/>
            <person name="Martinez R."/>
            <person name="Fernandez C."/>
        </authorList>
    </citation>
    <scope>NUCLEOTIDE SEQUENCE [LARGE SCALE GENOMIC DNA]</scope>
    <source>
        <strain evidence="2 3">B24</strain>
    </source>
</reference>
<gene>
    <name evidence="2" type="ORF">FVO59_14260</name>
</gene>
<dbReference type="EMBL" id="CP043732">
    <property type="protein sequence ID" value="QMU98219.1"/>
    <property type="molecule type" value="Genomic_DNA"/>
</dbReference>
<dbReference type="RefSeq" id="WP_182253236.1">
    <property type="nucleotide sequence ID" value="NZ_CP043732.1"/>
</dbReference>
<name>A0A7D7WG78_9MICO</name>
<dbReference type="AlphaFoldDB" id="A0A7D7WG78"/>
<dbReference type="Proteomes" id="UP000515708">
    <property type="component" value="Chromosome"/>
</dbReference>
<protein>
    <submittedName>
        <fullName evidence="2">Uncharacterized protein</fullName>
    </submittedName>
</protein>
<feature type="compositionally biased region" description="Basic and acidic residues" evidence="1">
    <location>
        <begin position="1"/>
        <end position="11"/>
    </location>
</feature>